<dbReference type="GeneID" id="108674425"/>
<evidence type="ECO:0000256" key="1">
    <source>
        <dbReference type="SAM" id="MobiDB-lite"/>
    </source>
</evidence>
<dbReference type="AlphaFoldDB" id="A0A8B7NVW3"/>
<protein>
    <submittedName>
        <fullName evidence="3">Uncharacterized protein LOC108674425</fullName>
    </submittedName>
</protein>
<sequence>MLQHQQEATPPAEQNMSSLDHSSVAGSPFHPTQAYNLPSNLNLDYDLSTVTVGGNGTGGSNSSSSIGSGVTVSSSLRDLNQHQITDAHQQHSQQQSLLTSSSHQQDSELSYSSVLPSLLPGSSSYGMTPLPDYTAAVAGLRQAQDAGIHNGSPGSLSSPNVLSENNNASSATAVVASDAVNGGGSGNNLIGE</sequence>
<dbReference type="Proteomes" id="UP000694843">
    <property type="component" value="Unplaced"/>
</dbReference>
<feature type="region of interest" description="Disordered" evidence="1">
    <location>
        <begin position="85"/>
        <end position="111"/>
    </location>
</feature>
<feature type="compositionally biased region" description="Polar residues" evidence="1">
    <location>
        <begin position="152"/>
        <end position="162"/>
    </location>
</feature>
<organism evidence="2 3">
    <name type="scientific">Hyalella azteca</name>
    <name type="common">Amphipod</name>
    <dbReference type="NCBI Taxonomy" id="294128"/>
    <lineage>
        <taxon>Eukaryota</taxon>
        <taxon>Metazoa</taxon>
        <taxon>Ecdysozoa</taxon>
        <taxon>Arthropoda</taxon>
        <taxon>Crustacea</taxon>
        <taxon>Multicrustacea</taxon>
        <taxon>Malacostraca</taxon>
        <taxon>Eumalacostraca</taxon>
        <taxon>Peracarida</taxon>
        <taxon>Amphipoda</taxon>
        <taxon>Senticaudata</taxon>
        <taxon>Talitrida</taxon>
        <taxon>Talitroidea</taxon>
        <taxon>Hyalellidae</taxon>
        <taxon>Hyalella</taxon>
    </lineage>
</organism>
<keyword evidence="2" id="KW-1185">Reference proteome</keyword>
<reference evidence="3" key="1">
    <citation type="submission" date="2025-08" db="UniProtKB">
        <authorList>
            <consortium name="RefSeq"/>
        </authorList>
    </citation>
    <scope>IDENTIFICATION</scope>
    <source>
        <tissue evidence="3">Whole organism</tissue>
    </source>
</reference>
<accession>A0A8B7NVW3</accession>
<feature type="region of interest" description="Disordered" evidence="1">
    <location>
        <begin position="1"/>
        <end position="35"/>
    </location>
</feature>
<feature type="compositionally biased region" description="Low complexity" evidence="1">
    <location>
        <begin position="90"/>
        <end position="111"/>
    </location>
</feature>
<dbReference type="RefSeq" id="XP_018017860.1">
    <property type="nucleotide sequence ID" value="XM_018162371.1"/>
</dbReference>
<evidence type="ECO:0000313" key="3">
    <source>
        <dbReference type="RefSeq" id="XP_018017860.1"/>
    </source>
</evidence>
<feature type="region of interest" description="Disordered" evidence="1">
    <location>
        <begin position="146"/>
        <end position="170"/>
    </location>
</feature>
<name>A0A8B7NVW3_HYAAZ</name>
<proteinExistence type="predicted"/>
<dbReference type="KEGG" id="hazt:108674425"/>
<gene>
    <name evidence="3" type="primary">LOC108674425</name>
</gene>
<dbReference type="OrthoDB" id="6159439at2759"/>
<feature type="compositionally biased region" description="Polar residues" evidence="1">
    <location>
        <begin position="1"/>
        <end position="25"/>
    </location>
</feature>
<evidence type="ECO:0000313" key="2">
    <source>
        <dbReference type="Proteomes" id="UP000694843"/>
    </source>
</evidence>